<reference evidence="2" key="1">
    <citation type="submission" date="2020-02" db="EMBL/GenBank/DDBJ databases">
        <title>A new Streptomyces sp. for controlling soil-borne diseases.</title>
        <authorList>
            <person name="Li X."/>
            <person name="Tian Y."/>
            <person name="Gao K."/>
        </authorList>
    </citation>
    <scope>NUCLEOTIDE SEQUENCE [LARGE SCALE GENOMIC DNA]</scope>
    <source>
        <strain evidence="2">0250</strain>
    </source>
</reference>
<dbReference type="SUPFAM" id="SSF55874">
    <property type="entry name" value="ATPase domain of HSP90 chaperone/DNA topoisomerase II/histidine kinase"/>
    <property type="match status" value="1"/>
</dbReference>
<evidence type="ECO:0000259" key="1">
    <source>
        <dbReference type="Pfam" id="PF02518"/>
    </source>
</evidence>
<proteinExistence type="predicted"/>
<dbReference type="InterPro" id="IPR003594">
    <property type="entry name" value="HATPase_dom"/>
</dbReference>
<dbReference type="Pfam" id="PF02518">
    <property type="entry name" value="HATPase_c"/>
    <property type="match status" value="1"/>
</dbReference>
<dbReference type="Proteomes" id="UP000476310">
    <property type="component" value="Unassembled WGS sequence"/>
</dbReference>
<dbReference type="InterPro" id="IPR036890">
    <property type="entry name" value="HATPase_C_sf"/>
</dbReference>
<dbReference type="Gene3D" id="3.30.565.10">
    <property type="entry name" value="Histidine kinase-like ATPase, C-terminal domain"/>
    <property type="match status" value="1"/>
</dbReference>
<dbReference type="EMBL" id="JAAIKT010000004">
    <property type="protein sequence ID" value="NEW70039.1"/>
    <property type="molecule type" value="Genomic_DNA"/>
</dbReference>
<dbReference type="AlphaFoldDB" id="A0A6G4ABH3"/>
<evidence type="ECO:0000313" key="2">
    <source>
        <dbReference type="EMBL" id="NEW70039.1"/>
    </source>
</evidence>
<protein>
    <recommendedName>
        <fullName evidence="1">Histidine kinase/HSP90-like ATPase domain-containing protein</fullName>
    </recommendedName>
</protein>
<name>A0A6G4ABH3_9ACTN</name>
<gene>
    <name evidence="2" type="ORF">G4H13_06385</name>
</gene>
<accession>A0A6G4ABH3</accession>
<evidence type="ECO:0000313" key="3">
    <source>
        <dbReference type="Proteomes" id="UP000476310"/>
    </source>
</evidence>
<sequence>MIDLDEVVLTEVRRQRSLARADIDARRHADQRVRVTLGERGGTLELTVSDDGSGIPAADRLRIFERFTRLDEARSREAGGLGGARLVIRLPAAPPPADPRETA</sequence>
<dbReference type="CDD" id="cd00075">
    <property type="entry name" value="HATPase"/>
    <property type="match status" value="1"/>
</dbReference>
<comment type="caution">
    <text evidence="2">The sequence shown here is derived from an EMBL/GenBank/DDBJ whole genome shotgun (WGS) entry which is preliminary data.</text>
</comment>
<keyword evidence="3" id="KW-1185">Reference proteome</keyword>
<organism evidence="2 3">
    <name type="scientific">Streptomyces rhizosphaericus</name>
    <dbReference type="NCBI Taxonomy" id="114699"/>
    <lineage>
        <taxon>Bacteria</taxon>
        <taxon>Bacillati</taxon>
        <taxon>Actinomycetota</taxon>
        <taxon>Actinomycetes</taxon>
        <taxon>Kitasatosporales</taxon>
        <taxon>Streptomycetaceae</taxon>
        <taxon>Streptomyces</taxon>
        <taxon>Streptomyces violaceusniger group</taxon>
    </lineage>
</organism>
<feature type="domain" description="Histidine kinase/HSP90-like ATPase" evidence="1">
    <location>
        <begin position="27"/>
        <end position="87"/>
    </location>
</feature>